<dbReference type="AlphaFoldDB" id="A0AAD1BGT3"/>
<dbReference type="Proteomes" id="UP000067008">
    <property type="component" value="Chromosome 2"/>
</dbReference>
<sequence length="38" mass="4726">MAAKPATKKNFLKFIVFISKNYLPRYKRWAKIKYYRQN</sequence>
<dbReference type="EMBL" id="AP014925">
    <property type="protein sequence ID" value="BAR95080.1"/>
    <property type="molecule type" value="Genomic_DNA"/>
</dbReference>
<evidence type="ECO:0000313" key="2">
    <source>
        <dbReference type="Proteomes" id="UP000067008"/>
    </source>
</evidence>
<evidence type="ECO:0000313" key="1">
    <source>
        <dbReference type="EMBL" id="BAR95080.1"/>
    </source>
</evidence>
<protein>
    <submittedName>
        <fullName evidence="1">Uncharacterized protein</fullName>
    </submittedName>
</protein>
<organism evidence="1 2">
    <name type="scientific">Prevotella intermedia</name>
    <dbReference type="NCBI Taxonomy" id="28131"/>
    <lineage>
        <taxon>Bacteria</taxon>
        <taxon>Pseudomonadati</taxon>
        <taxon>Bacteroidota</taxon>
        <taxon>Bacteroidia</taxon>
        <taxon>Bacteroidales</taxon>
        <taxon>Prevotellaceae</taxon>
        <taxon>Prevotella</taxon>
    </lineage>
</organism>
<gene>
    <name evidence="1" type="ORF">PI172_0352</name>
</gene>
<reference evidence="1 2" key="1">
    <citation type="submission" date="2015-07" db="EMBL/GenBank/DDBJ databases">
        <title>Complete genome sequence of Prevotella intermedia strain 17-2.</title>
        <authorList>
            <person name="Nambu T."/>
        </authorList>
    </citation>
    <scope>NUCLEOTIDE SEQUENCE [LARGE SCALE GENOMIC DNA]</scope>
    <source>
        <strain evidence="1 2">17-2</strain>
    </source>
</reference>
<proteinExistence type="predicted"/>
<accession>A0AAD1BGT3</accession>
<name>A0AAD1BGT3_PREIN</name>